<gene>
    <name evidence="2" type="ORF">POM88_052711</name>
</gene>
<evidence type="ECO:0000259" key="1">
    <source>
        <dbReference type="SMART" id="SM00256"/>
    </source>
</evidence>
<name>A0AAD8GRQ5_9APIA</name>
<dbReference type="SMART" id="SM00256">
    <property type="entry name" value="FBOX"/>
    <property type="match status" value="1"/>
</dbReference>
<dbReference type="InterPro" id="IPR050796">
    <property type="entry name" value="SCF_F-box_component"/>
</dbReference>
<dbReference type="InterPro" id="IPR036047">
    <property type="entry name" value="F-box-like_dom_sf"/>
</dbReference>
<dbReference type="PANTHER" id="PTHR31672:SF13">
    <property type="entry name" value="F-BOX PROTEIN CPR30-LIKE"/>
    <property type="match status" value="1"/>
</dbReference>
<sequence length="394" mass="44607">MAGIRPNPTLSEDLISEILVRVPVKSLLCFQLVCKGWSSLIKHPTFVKSQLLHAITAETDQTLIISPYKRYSEKKFSLLHANSREIVADLKFPYSQGDFNTRIVGSASGIVCFVVALNFPKYKTSTYLWNPAIRQSKLIPSFSNELHCKEVRSDGFGYDPIDHDYKVVRVVSGPSLSSMRHLLSAEVYSANKNVWRKVPDPIDIPWDSDFDVCVNGYLCGIGNYGMMSFDLNKEVFSCTMKLPIMRELVRDEARIIEFNKSIAVVILLIAYNDDKSNGELDNKINMWSLDDDACLRGGGVVPSWTIMFSIDLVTPVELSLGYFCNGDLLLLILDEKYVYKWISCNANKKEAKIFPLSVDMAKHKYCRGVDKYRESLVSLTGFKQVNWNAVEDDN</sequence>
<organism evidence="2 3">
    <name type="scientific">Heracleum sosnowskyi</name>
    <dbReference type="NCBI Taxonomy" id="360622"/>
    <lineage>
        <taxon>Eukaryota</taxon>
        <taxon>Viridiplantae</taxon>
        <taxon>Streptophyta</taxon>
        <taxon>Embryophyta</taxon>
        <taxon>Tracheophyta</taxon>
        <taxon>Spermatophyta</taxon>
        <taxon>Magnoliopsida</taxon>
        <taxon>eudicotyledons</taxon>
        <taxon>Gunneridae</taxon>
        <taxon>Pentapetalae</taxon>
        <taxon>asterids</taxon>
        <taxon>campanulids</taxon>
        <taxon>Apiales</taxon>
        <taxon>Apiaceae</taxon>
        <taxon>Apioideae</taxon>
        <taxon>apioid superclade</taxon>
        <taxon>Tordylieae</taxon>
        <taxon>Tordyliinae</taxon>
        <taxon>Heracleum</taxon>
    </lineage>
</organism>
<dbReference type="Pfam" id="PF00646">
    <property type="entry name" value="F-box"/>
    <property type="match status" value="1"/>
</dbReference>
<dbReference type="SUPFAM" id="SSF81383">
    <property type="entry name" value="F-box domain"/>
    <property type="match status" value="1"/>
</dbReference>
<dbReference type="NCBIfam" id="TIGR01640">
    <property type="entry name" value="F_box_assoc_1"/>
    <property type="match status" value="1"/>
</dbReference>
<evidence type="ECO:0000313" key="2">
    <source>
        <dbReference type="EMBL" id="KAK1352873.1"/>
    </source>
</evidence>
<dbReference type="Pfam" id="PF08268">
    <property type="entry name" value="FBA_3"/>
    <property type="match status" value="1"/>
</dbReference>
<accession>A0AAD8GRQ5</accession>
<dbReference type="InterPro" id="IPR013187">
    <property type="entry name" value="F-box-assoc_dom_typ3"/>
</dbReference>
<dbReference type="InterPro" id="IPR017451">
    <property type="entry name" value="F-box-assoc_interact_dom"/>
</dbReference>
<reference evidence="2" key="2">
    <citation type="submission" date="2023-05" db="EMBL/GenBank/DDBJ databases">
        <authorList>
            <person name="Schelkunov M.I."/>
        </authorList>
    </citation>
    <scope>NUCLEOTIDE SEQUENCE</scope>
    <source>
        <strain evidence="2">Hsosn_3</strain>
        <tissue evidence="2">Leaf</tissue>
    </source>
</reference>
<dbReference type="InterPro" id="IPR001810">
    <property type="entry name" value="F-box_dom"/>
</dbReference>
<proteinExistence type="predicted"/>
<keyword evidence="3" id="KW-1185">Reference proteome</keyword>
<feature type="domain" description="F-box" evidence="1">
    <location>
        <begin position="10"/>
        <end position="50"/>
    </location>
</feature>
<dbReference type="AlphaFoldDB" id="A0AAD8GRQ5"/>
<dbReference type="CDD" id="cd22157">
    <property type="entry name" value="F-box_AtFBW1-like"/>
    <property type="match status" value="1"/>
</dbReference>
<reference evidence="2" key="1">
    <citation type="submission" date="2023-02" db="EMBL/GenBank/DDBJ databases">
        <title>Genome of toxic invasive species Heracleum sosnowskyi carries increased number of genes despite the absence of recent whole-genome duplications.</title>
        <authorList>
            <person name="Schelkunov M."/>
            <person name="Shtratnikova V."/>
            <person name="Makarenko M."/>
            <person name="Klepikova A."/>
            <person name="Omelchenko D."/>
            <person name="Novikova G."/>
            <person name="Obukhova E."/>
            <person name="Bogdanov V."/>
            <person name="Penin A."/>
            <person name="Logacheva M."/>
        </authorList>
    </citation>
    <scope>NUCLEOTIDE SEQUENCE</scope>
    <source>
        <strain evidence="2">Hsosn_3</strain>
        <tissue evidence="2">Leaf</tissue>
    </source>
</reference>
<protein>
    <submittedName>
        <fullName evidence="2">F-box domain-containing protein</fullName>
    </submittedName>
</protein>
<dbReference type="Gene3D" id="1.20.1280.50">
    <property type="match status" value="1"/>
</dbReference>
<comment type="caution">
    <text evidence="2">The sequence shown here is derived from an EMBL/GenBank/DDBJ whole genome shotgun (WGS) entry which is preliminary data.</text>
</comment>
<dbReference type="PANTHER" id="PTHR31672">
    <property type="entry name" value="BNACNNG10540D PROTEIN"/>
    <property type="match status" value="1"/>
</dbReference>
<dbReference type="EMBL" id="JAUIZM010000014">
    <property type="protein sequence ID" value="KAK1352873.1"/>
    <property type="molecule type" value="Genomic_DNA"/>
</dbReference>
<dbReference type="Proteomes" id="UP001237642">
    <property type="component" value="Unassembled WGS sequence"/>
</dbReference>
<evidence type="ECO:0000313" key="3">
    <source>
        <dbReference type="Proteomes" id="UP001237642"/>
    </source>
</evidence>